<dbReference type="Gene3D" id="1.20.1600.10">
    <property type="entry name" value="Outer membrane efflux proteins (OEP)"/>
    <property type="match status" value="1"/>
</dbReference>
<evidence type="ECO:0000313" key="8">
    <source>
        <dbReference type="EMBL" id="KVA08949.1"/>
    </source>
</evidence>
<dbReference type="InterPro" id="IPR051906">
    <property type="entry name" value="TolC-like"/>
</dbReference>
<dbReference type="GO" id="GO:0015562">
    <property type="term" value="F:efflux transmembrane transporter activity"/>
    <property type="evidence" value="ECO:0007669"/>
    <property type="project" value="InterPro"/>
</dbReference>
<gene>
    <name evidence="8" type="ORF">WI41_13915</name>
</gene>
<organism evidence="8 9">
    <name type="scientific">Burkholderia latens</name>
    <dbReference type="NCBI Taxonomy" id="488446"/>
    <lineage>
        <taxon>Bacteria</taxon>
        <taxon>Pseudomonadati</taxon>
        <taxon>Pseudomonadota</taxon>
        <taxon>Betaproteobacteria</taxon>
        <taxon>Burkholderiales</taxon>
        <taxon>Burkholderiaceae</taxon>
        <taxon>Burkholderia</taxon>
        <taxon>Burkholderia cepacia complex</taxon>
    </lineage>
</organism>
<protein>
    <submittedName>
        <fullName evidence="8">Transporter</fullName>
    </submittedName>
</protein>
<keyword evidence="5" id="KW-0812">Transmembrane</keyword>
<evidence type="ECO:0000256" key="5">
    <source>
        <dbReference type="ARBA" id="ARBA00022692"/>
    </source>
</evidence>
<comment type="similarity">
    <text evidence="2">Belongs to the outer membrane factor (OMF) (TC 1.B.17) family.</text>
</comment>
<dbReference type="GO" id="GO:1990281">
    <property type="term" value="C:efflux pump complex"/>
    <property type="evidence" value="ECO:0007669"/>
    <property type="project" value="TreeGrafter"/>
</dbReference>
<dbReference type="EMBL" id="LOTQ01000018">
    <property type="protein sequence ID" value="KVA08949.1"/>
    <property type="molecule type" value="Genomic_DNA"/>
</dbReference>
<evidence type="ECO:0000256" key="6">
    <source>
        <dbReference type="ARBA" id="ARBA00023136"/>
    </source>
</evidence>
<evidence type="ECO:0000256" key="1">
    <source>
        <dbReference type="ARBA" id="ARBA00004442"/>
    </source>
</evidence>
<evidence type="ECO:0000256" key="2">
    <source>
        <dbReference type="ARBA" id="ARBA00007613"/>
    </source>
</evidence>
<dbReference type="SUPFAM" id="SSF56954">
    <property type="entry name" value="Outer membrane efflux proteins (OEP)"/>
    <property type="match status" value="1"/>
</dbReference>
<evidence type="ECO:0000256" key="3">
    <source>
        <dbReference type="ARBA" id="ARBA00022448"/>
    </source>
</evidence>
<keyword evidence="6" id="KW-0472">Membrane</keyword>
<name>A0AAP1GAZ6_9BURK</name>
<dbReference type="Proteomes" id="UP000056450">
    <property type="component" value="Unassembled WGS sequence"/>
</dbReference>
<keyword evidence="3" id="KW-0813">Transport</keyword>
<keyword evidence="4" id="KW-1134">Transmembrane beta strand</keyword>
<reference evidence="8 9" key="1">
    <citation type="submission" date="2015-11" db="EMBL/GenBank/DDBJ databases">
        <title>Expanding the genomic diversity of Burkholderia species for the development of highly accurate diagnostics.</title>
        <authorList>
            <person name="Sahl J."/>
            <person name="Keim P."/>
            <person name="Wagner D."/>
        </authorList>
    </citation>
    <scope>NUCLEOTIDE SEQUENCE [LARGE SCALE GENOMIC DNA]</scope>
    <source>
        <strain evidence="8 9">RF32-BP12</strain>
    </source>
</reference>
<accession>A0AAP1GAZ6</accession>
<dbReference type="Pfam" id="PF02321">
    <property type="entry name" value="OEP"/>
    <property type="match status" value="2"/>
</dbReference>
<evidence type="ECO:0000256" key="7">
    <source>
        <dbReference type="ARBA" id="ARBA00023237"/>
    </source>
</evidence>
<evidence type="ECO:0000313" key="9">
    <source>
        <dbReference type="Proteomes" id="UP000056450"/>
    </source>
</evidence>
<dbReference type="PANTHER" id="PTHR30026">
    <property type="entry name" value="OUTER MEMBRANE PROTEIN TOLC"/>
    <property type="match status" value="1"/>
</dbReference>
<dbReference type="GO" id="GO:0009279">
    <property type="term" value="C:cell outer membrane"/>
    <property type="evidence" value="ECO:0007669"/>
    <property type="project" value="UniProtKB-SubCell"/>
</dbReference>
<evidence type="ECO:0000256" key="4">
    <source>
        <dbReference type="ARBA" id="ARBA00022452"/>
    </source>
</evidence>
<comment type="subcellular location">
    <subcellularLocation>
        <location evidence="1">Cell outer membrane</location>
    </subcellularLocation>
</comment>
<keyword evidence="7" id="KW-0998">Cell outer membrane</keyword>
<dbReference type="GO" id="GO:0015288">
    <property type="term" value="F:porin activity"/>
    <property type="evidence" value="ECO:0007669"/>
    <property type="project" value="TreeGrafter"/>
</dbReference>
<proteinExistence type="inferred from homology"/>
<comment type="caution">
    <text evidence="8">The sequence shown here is derived from an EMBL/GenBank/DDBJ whole genome shotgun (WGS) entry which is preliminary data.</text>
</comment>
<dbReference type="InterPro" id="IPR003423">
    <property type="entry name" value="OMP_efflux"/>
</dbReference>
<sequence>MPATGARSFATEAHLRQLLYAAAQAAMDVSPQVRGLYAEYQAAQSDVSQAKAARWPQLQLNGRTRSMQFGSNAGNGYDPGNSISADLTTTLFDWGRNAKQIASRRELANANQERYIAQMEDSAYQVSTTLAELAKQRNIAALSQQFVDRMTQLVGMLAAIVATDRGRASELTQAEARLLQAQASRDAALAKCRDAELNLRKLVGQQPVPTPATSTWPLKPANLERLMAALDNNPRLQQARAEAAAADMNRDALRASRKPQLNWVVSASTGHDVQGRRMPWQTMLTLSWNAFTGGAATAATDAAAFRALAGWRQVEQTRLDLEYQVRTADEDARSFGARANQYRALSAESDRVRKAFFDQWYHLGRRTLLDVLIAESDYYNNRVSEVAYRFDGYVATLRGYASAGLLVQWLREG</sequence>
<dbReference type="PANTHER" id="PTHR30026:SF22">
    <property type="entry name" value="OUTER MEMBRANE EFFLUX PROTEIN"/>
    <property type="match status" value="1"/>
</dbReference>
<dbReference type="AlphaFoldDB" id="A0AAP1GAZ6"/>